<comment type="caution">
    <text evidence="2">The sequence shown here is derived from an EMBL/GenBank/DDBJ whole genome shotgun (WGS) entry which is preliminary data.</text>
</comment>
<accession>A0A841PYD4</accession>
<evidence type="ECO:0000259" key="1">
    <source>
        <dbReference type="Pfam" id="PF09851"/>
    </source>
</evidence>
<dbReference type="InterPro" id="IPR052913">
    <property type="entry name" value="Glycopeptide_resist_protein"/>
</dbReference>
<dbReference type="PANTHER" id="PTHR35788">
    <property type="entry name" value="EXPORTED PROTEIN-RELATED"/>
    <property type="match status" value="1"/>
</dbReference>
<proteinExistence type="predicted"/>
<gene>
    <name evidence="2" type="ORF">HNQ94_001102</name>
</gene>
<reference evidence="2 3" key="1">
    <citation type="submission" date="2020-08" db="EMBL/GenBank/DDBJ databases">
        <title>Genomic Encyclopedia of Type Strains, Phase IV (KMG-IV): sequencing the most valuable type-strain genomes for metagenomic binning, comparative biology and taxonomic classification.</title>
        <authorList>
            <person name="Goeker M."/>
        </authorList>
    </citation>
    <scope>NUCLEOTIDE SEQUENCE [LARGE SCALE GENOMIC DNA]</scope>
    <source>
        <strain evidence="2 3">DSM 19612</strain>
    </source>
</reference>
<dbReference type="Pfam" id="PF09851">
    <property type="entry name" value="SHOCT"/>
    <property type="match status" value="1"/>
</dbReference>
<dbReference type="PANTHER" id="PTHR35788:SF1">
    <property type="entry name" value="EXPORTED PROTEIN"/>
    <property type="match status" value="1"/>
</dbReference>
<dbReference type="AlphaFoldDB" id="A0A841PYD4"/>
<dbReference type="EMBL" id="JACHGH010000003">
    <property type="protein sequence ID" value="MBB6452656.1"/>
    <property type="molecule type" value="Genomic_DNA"/>
</dbReference>
<name>A0A841PYD4_9BACI</name>
<sequence>MNGQSLKPIKRSGLRIYLGTKYFRLKRILEWYFTRKKYATKMVDLPYRYPIAVHKTILRRKLKDVDMWYQENKIINLKIAIHKLNGIVIQPGETFSYWKLIGHPTRRKGYTSGMILHYGTFKPGIGGGLCQLSNLIYWITLHTSLTVTERHRHSYDVFPDANRTQPFGSGATCAYNYLDLQVKNNTNTPYQLWLNVTDNHLVGEWRTNIPEMMSYEIYQKDHKITHETWGGYVRHNTIYRKVFNGQNELLDDEYITENHALMMYNPLLSHTSYDDIENHQDYESNLNQLHRLLEDNIISEEEYQKKKEDLLNA</sequence>
<dbReference type="InterPro" id="IPR007391">
    <property type="entry name" value="Vancomycin_resist_VanW"/>
</dbReference>
<organism evidence="2 3">
    <name type="scientific">Salirhabdus euzebyi</name>
    <dbReference type="NCBI Taxonomy" id="394506"/>
    <lineage>
        <taxon>Bacteria</taxon>
        <taxon>Bacillati</taxon>
        <taxon>Bacillota</taxon>
        <taxon>Bacilli</taxon>
        <taxon>Bacillales</taxon>
        <taxon>Bacillaceae</taxon>
        <taxon>Salirhabdus</taxon>
    </lineage>
</organism>
<dbReference type="InterPro" id="IPR018649">
    <property type="entry name" value="SHOCT"/>
</dbReference>
<protein>
    <submittedName>
        <fullName evidence="2">Vancomycin resistance protein VanW</fullName>
    </submittedName>
</protein>
<dbReference type="RefSeq" id="WP_174495227.1">
    <property type="nucleotide sequence ID" value="NZ_CADDWK010000003.1"/>
</dbReference>
<dbReference type="Proteomes" id="UP000581688">
    <property type="component" value="Unassembled WGS sequence"/>
</dbReference>
<evidence type="ECO:0000313" key="3">
    <source>
        <dbReference type="Proteomes" id="UP000581688"/>
    </source>
</evidence>
<keyword evidence="3" id="KW-1185">Reference proteome</keyword>
<dbReference type="Pfam" id="PF04294">
    <property type="entry name" value="VanW"/>
    <property type="match status" value="1"/>
</dbReference>
<evidence type="ECO:0000313" key="2">
    <source>
        <dbReference type="EMBL" id="MBB6452656.1"/>
    </source>
</evidence>
<feature type="domain" description="SHOCT" evidence="1">
    <location>
        <begin position="286"/>
        <end position="311"/>
    </location>
</feature>